<dbReference type="GO" id="GO:0005524">
    <property type="term" value="F:ATP binding"/>
    <property type="evidence" value="ECO:0007669"/>
    <property type="project" value="UniProtKB-KW"/>
</dbReference>
<dbReference type="Proteomes" id="UP001162156">
    <property type="component" value="Unassembled WGS sequence"/>
</dbReference>
<dbReference type="Gene3D" id="3.90.640.10">
    <property type="entry name" value="Actin, Chain A, domain 4"/>
    <property type="match status" value="1"/>
</dbReference>
<dbReference type="PANTHER" id="PTHR19375">
    <property type="entry name" value="HEAT SHOCK PROTEIN 70KDA"/>
    <property type="match status" value="1"/>
</dbReference>
<dbReference type="AlphaFoldDB" id="A0AAV8WTU1"/>
<dbReference type="GO" id="GO:0140662">
    <property type="term" value="F:ATP-dependent protein folding chaperone"/>
    <property type="evidence" value="ECO:0007669"/>
    <property type="project" value="InterPro"/>
</dbReference>
<evidence type="ECO:0000313" key="5">
    <source>
        <dbReference type="Proteomes" id="UP001162156"/>
    </source>
</evidence>
<dbReference type="PROSITE" id="PS00329">
    <property type="entry name" value="HSP70_2"/>
    <property type="match status" value="1"/>
</dbReference>
<dbReference type="SUPFAM" id="SSF53067">
    <property type="entry name" value="Actin-like ATPase domain"/>
    <property type="match status" value="2"/>
</dbReference>
<evidence type="ECO:0000256" key="2">
    <source>
        <dbReference type="ARBA" id="ARBA00022741"/>
    </source>
</evidence>
<dbReference type="EMBL" id="JANEYF010004855">
    <property type="protein sequence ID" value="KAJ8929881.1"/>
    <property type="molecule type" value="Genomic_DNA"/>
</dbReference>
<name>A0AAV8WTU1_9CUCU</name>
<keyword evidence="3" id="KW-0067">ATP-binding</keyword>
<dbReference type="FunFam" id="3.30.420.40:FF:000028">
    <property type="entry name" value="heat shock 70 kDa protein-like"/>
    <property type="match status" value="1"/>
</dbReference>
<comment type="similarity">
    <text evidence="1">Belongs to the heat shock protein 70 family.</text>
</comment>
<proteinExistence type="inferred from homology"/>
<comment type="caution">
    <text evidence="4">The sequence shown here is derived from an EMBL/GenBank/DDBJ whole genome shotgun (WGS) entry which is preliminary data.</text>
</comment>
<accession>A0AAV8WTU1</accession>
<dbReference type="PRINTS" id="PR00301">
    <property type="entry name" value="HEATSHOCK70"/>
</dbReference>
<keyword evidence="2" id="KW-0547">Nucleotide-binding</keyword>
<evidence type="ECO:0008006" key="6">
    <source>
        <dbReference type="Google" id="ProtNLM"/>
    </source>
</evidence>
<dbReference type="Pfam" id="PF00012">
    <property type="entry name" value="HSP70"/>
    <property type="match status" value="1"/>
</dbReference>
<sequence>MVRAPDNRAAFEVEISGKKVIKMPEEVSAEVLKYLKDMASDYLNNTVSEAVISIPAYFSNAQRKATKRAAELAGLKVLKLVTEPTAAAIHYVSDKQKHNANILVFDFGGGTLDVSVIKIMDKTFVVKAVYGDTLLGGRNFDEILFDYFYKDFSVET</sequence>
<reference evidence="4" key="1">
    <citation type="journal article" date="2023" name="Insect Mol. Biol.">
        <title>Genome sequencing provides insights into the evolution of gene families encoding plant cell wall-degrading enzymes in longhorned beetles.</title>
        <authorList>
            <person name="Shin N.R."/>
            <person name="Okamura Y."/>
            <person name="Kirsch R."/>
            <person name="Pauchet Y."/>
        </authorList>
    </citation>
    <scope>NUCLEOTIDE SEQUENCE</scope>
    <source>
        <strain evidence="4">RBIC_L_NR</strain>
    </source>
</reference>
<evidence type="ECO:0000256" key="1">
    <source>
        <dbReference type="ARBA" id="ARBA00007381"/>
    </source>
</evidence>
<dbReference type="InterPro" id="IPR013126">
    <property type="entry name" value="Hsp_70_fam"/>
</dbReference>
<evidence type="ECO:0000256" key="3">
    <source>
        <dbReference type="ARBA" id="ARBA00022840"/>
    </source>
</evidence>
<dbReference type="Gene3D" id="3.30.30.30">
    <property type="match status" value="1"/>
</dbReference>
<dbReference type="Gene3D" id="3.30.420.40">
    <property type="match status" value="2"/>
</dbReference>
<gene>
    <name evidence="4" type="ORF">NQ314_017387</name>
</gene>
<dbReference type="InterPro" id="IPR018181">
    <property type="entry name" value="Heat_shock_70_CS"/>
</dbReference>
<evidence type="ECO:0000313" key="4">
    <source>
        <dbReference type="EMBL" id="KAJ8929881.1"/>
    </source>
</evidence>
<keyword evidence="5" id="KW-1185">Reference proteome</keyword>
<organism evidence="4 5">
    <name type="scientific">Rhamnusium bicolor</name>
    <dbReference type="NCBI Taxonomy" id="1586634"/>
    <lineage>
        <taxon>Eukaryota</taxon>
        <taxon>Metazoa</taxon>
        <taxon>Ecdysozoa</taxon>
        <taxon>Arthropoda</taxon>
        <taxon>Hexapoda</taxon>
        <taxon>Insecta</taxon>
        <taxon>Pterygota</taxon>
        <taxon>Neoptera</taxon>
        <taxon>Endopterygota</taxon>
        <taxon>Coleoptera</taxon>
        <taxon>Polyphaga</taxon>
        <taxon>Cucujiformia</taxon>
        <taxon>Chrysomeloidea</taxon>
        <taxon>Cerambycidae</taxon>
        <taxon>Lepturinae</taxon>
        <taxon>Rhagiini</taxon>
        <taxon>Rhamnusium</taxon>
    </lineage>
</organism>
<protein>
    <recommendedName>
        <fullName evidence="6">Heat shock protein 70</fullName>
    </recommendedName>
</protein>
<dbReference type="InterPro" id="IPR043129">
    <property type="entry name" value="ATPase_NBD"/>
</dbReference>